<name>A0A4P2VLT1_FLUSA</name>
<evidence type="ECO:0000256" key="1">
    <source>
        <dbReference type="ARBA" id="ARBA00001541"/>
    </source>
</evidence>
<dbReference type="InterPro" id="IPR022641">
    <property type="entry name" value="CheR_N"/>
</dbReference>
<dbReference type="SUPFAM" id="SSF53335">
    <property type="entry name" value="S-adenosyl-L-methionine-dependent methyltransferases"/>
    <property type="match status" value="1"/>
</dbReference>
<dbReference type="PROSITE" id="PS50123">
    <property type="entry name" value="CHER"/>
    <property type="match status" value="1"/>
</dbReference>
<dbReference type="PRINTS" id="PR00996">
    <property type="entry name" value="CHERMTFRASE"/>
</dbReference>
<evidence type="ECO:0000256" key="5">
    <source>
        <dbReference type="ARBA" id="ARBA00022691"/>
    </source>
</evidence>
<evidence type="ECO:0000313" key="8">
    <source>
        <dbReference type="Proteomes" id="UP000291236"/>
    </source>
</evidence>
<dbReference type="GO" id="GO:0008983">
    <property type="term" value="F:protein-glutamate O-methyltransferase activity"/>
    <property type="evidence" value="ECO:0007669"/>
    <property type="project" value="UniProtKB-EC"/>
</dbReference>
<accession>A0A4P2VLT1</accession>
<feature type="domain" description="CheR-type methyltransferase" evidence="6">
    <location>
        <begin position="1"/>
        <end position="279"/>
    </location>
</feature>
<dbReference type="Gene3D" id="1.10.155.10">
    <property type="entry name" value="Chemotaxis receptor methyltransferase CheR, N-terminal domain"/>
    <property type="match status" value="1"/>
</dbReference>
<gene>
    <name evidence="7" type="ORF">JCM31447_23040</name>
</gene>
<keyword evidence="5" id="KW-0949">S-adenosyl-L-methionine</keyword>
<sequence length="285" mass="32556">MQEEFSDSIFKYFANLIEKETGIQYDEANRYLLLSRLQNLIKFLNFPDVLSLWNDIQKNGLNQAAKLLILDTATNNETSFFRDPKVFDFFKNHFVTNVMAQNPKIRIWCAATSTGQEPYTIAMIMAELKAQGLTKPYELLGTDISDRVLKQAASGTFSQLEIQRGLPANLMIKYFEQIVVESSSMPIYKAKPELSAFMTFKQMNLLHDWPNFGTFDIIFCRNVLIYQGKENKKNIIARFANVLNPGGYLILGGAESLLQLSDDFDFETHGNICVHRLKASVKPYS</sequence>
<dbReference type="SUPFAM" id="SSF47757">
    <property type="entry name" value="Chemotaxis receptor methyltransferase CheR, N-terminal domain"/>
    <property type="match status" value="1"/>
</dbReference>
<evidence type="ECO:0000256" key="4">
    <source>
        <dbReference type="ARBA" id="ARBA00022679"/>
    </source>
</evidence>
<dbReference type="GO" id="GO:0032259">
    <property type="term" value="P:methylation"/>
    <property type="evidence" value="ECO:0007669"/>
    <property type="project" value="UniProtKB-KW"/>
</dbReference>
<dbReference type="InterPro" id="IPR036804">
    <property type="entry name" value="CheR_N_sf"/>
</dbReference>
<evidence type="ECO:0000256" key="2">
    <source>
        <dbReference type="ARBA" id="ARBA00012534"/>
    </source>
</evidence>
<dbReference type="KEGG" id="sbf:JCM31447_23040"/>
<dbReference type="Proteomes" id="UP000291236">
    <property type="component" value="Chromosome"/>
</dbReference>
<dbReference type="InterPro" id="IPR050903">
    <property type="entry name" value="Bact_Chemotaxis_MeTrfase"/>
</dbReference>
<dbReference type="InterPro" id="IPR029063">
    <property type="entry name" value="SAM-dependent_MTases_sf"/>
</dbReference>
<protein>
    <recommendedName>
        <fullName evidence="2">protein-glutamate O-methyltransferase</fullName>
        <ecNumber evidence="2">2.1.1.80</ecNumber>
    </recommendedName>
</protein>
<dbReference type="OrthoDB" id="5292014at2"/>
<dbReference type="Gene3D" id="3.40.50.150">
    <property type="entry name" value="Vaccinia Virus protein VP39"/>
    <property type="match status" value="1"/>
</dbReference>
<evidence type="ECO:0000259" key="6">
    <source>
        <dbReference type="PROSITE" id="PS50123"/>
    </source>
</evidence>
<dbReference type="InterPro" id="IPR022642">
    <property type="entry name" value="CheR_C"/>
</dbReference>
<keyword evidence="3 7" id="KW-0489">Methyltransferase</keyword>
<proteinExistence type="predicted"/>
<organism evidence="7 8">
    <name type="scientific">Fluviispira sanaruensis</name>
    <dbReference type="NCBI Taxonomy" id="2493639"/>
    <lineage>
        <taxon>Bacteria</taxon>
        <taxon>Pseudomonadati</taxon>
        <taxon>Bdellovibrionota</taxon>
        <taxon>Oligoflexia</taxon>
        <taxon>Silvanigrellales</taxon>
        <taxon>Silvanigrellaceae</taxon>
        <taxon>Fluviispira</taxon>
    </lineage>
</organism>
<dbReference type="Pfam" id="PF01739">
    <property type="entry name" value="CheR"/>
    <property type="match status" value="1"/>
</dbReference>
<dbReference type="PANTHER" id="PTHR24422:SF21">
    <property type="entry name" value="CHEMOTAXIS PROTEIN METHYLTRANSFERASE 1"/>
    <property type="match status" value="1"/>
</dbReference>
<comment type="catalytic activity">
    <reaction evidence="1">
        <text>L-glutamyl-[protein] + S-adenosyl-L-methionine = [protein]-L-glutamate 5-O-methyl ester + S-adenosyl-L-homocysteine</text>
        <dbReference type="Rhea" id="RHEA:24452"/>
        <dbReference type="Rhea" id="RHEA-COMP:10208"/>
        <dbReference type="Rhea" id="RHEA-COMP:10311"/>
        <dbReference type="ChEBI" id="CHEBI:29973"/>
        <dbReference type="ChEBI" id="CHEBI:57856"/>
        <dbReference type="ChEBI" id="CHEBI:59789"/>
        <dbReference type="ChEBI" id="CHEBI:82795"/>
        <dbReference type="EC" id="2.1.1.80"/>
    </reaction>
</comment>
<dbReference type="InterPro" id="IPR000780">
    <property type="entry name" value="CheR_MeTrfase"/>
</dbReference>
<dbReference type="RefSeq" id="WP_130610532.1">
    <property type="nucleotide sequence ID" value="NZ_AP019368.1"/>
</dbReference>
<dbReference type="EC" id="2.1.1.80" evidence="2"/>
<dbReference type="EMBL" id="AP019368">
    <property type="protein sequence ID" value="BBH53851.1"/>
    <property type="molecule type" value="Genomic_DNA"/>
</dbReference>
<dbReference type="PANTHER" id="PTHR24422">
    <property type="entry name" value="CHEMOTAXIS PROTEIN METHYLTRANSFERASE"/>
    <property type="match status" value="1"/>
</dbReference>
<dbReference type="CDD" id="cd02440">
    <property type="entry name" value="AdoMet_MTases"/>
    <property type="match status" value="1"/>
</dbReference>
<dbReference type="Pfam" id="PF03705">
    <property type="entry name" value="CheR_N"/>
    <property type="match status" value="1"/>
</dbReference>
<keyword evidence="8" id="KW-1185">Reference proteome</keyword>
<evidence type="ECO:0000313" key="7">
    <source>
        <dbReference type="EMBL" id="BBH53851.1"/>
    </source>
</evidence>
<reference evidence="7 8" key="1">
    <citation type="submission" date="2018-12" db="EMBL/GenBank/DDBJ databases">
        <title>Rubrispira sanarue gen. nov., sp., nov., a member of the order Silvanigrellales, isolated from a brackish lake in Hamamatsu Japan.</title>
        <authorList>
            <person name="Maejima Y."/>
            <person name="Iino T."/>
            <person name="Muraguchi Y."/>
            <person name="Fukuda K."/>
            <person name="Nojiri H."/>
            <person name="Ohkuma M."/>
            <person name="Moriuchi R."/>
            <person name="Dohra H."/>
            <person name="Kimbara K."/>
            <person name="Shintani M."/>
        </authorList>
    </citation>
    <scope>NUCLEOTIDE SEQUENCE [LARGE SCALE GENOMIC DNA]</scope>
    <source>
        <strain evidence="7 8">RF1110005</strain>
    </source>
</reference>
<evidence type="ECO:0000256" key="3">
    <source>
        <dbReference type="ARBA" id="ARBA00022603"/>
    </source>
</evidence>
<keyword evidence="4 7" id="KW-0808">Transferase</keyword>
<dbReference type="AlphaFoldDB" id="A0A4P2VLT1"/>
<dbReference type="SMART" id="SM00138">
    <property type="entry name" value="MeTrc"/>
    <property type="match status" value="1"/>
</dbReference>